<protein>
    <recommendedName>
        <fullName evidence="5">Kynurenine formamidase</fullName>
        <ecNumber evidence="4">3.5.1.9</ecNumber>
    </recommendedName>
</protein>
<evidence type="ECO:0000256" key="6">
    <source>
        <dbReference type="ARBA" id="ARBA00022723"/>
    </source>
</evidence>
<evidence type="ECO:0000256" key="11">
    <source>
        <dbReference type="ARBA" id="ARBA00060547"/>
    </source>
</evidence>
<evidence type="ECO:0000256" key="8">
    <source>
        <dbReference type="ARBA" id="ARBA00022833"/>
    </source>
</evidence>
<dbReference type="InterPro" id="IPR037175">
    <property type="entry name" value="KFase_sf"/>
</dbReference>
<comment type="subunit">
    <text evidence="3">Homodimer.</text>
</comment>
<dbReference type="Pfam" id="PF04199">
    <property type="entry name" value="Cyclase"/>
    <property type="match status" value="1"/>
</dbReference>
<dbReference type="InterPro" id="IPR007325">
    <property type="entry name" value="KFase/CYL"/>
</dbReference>
<dbReference type="STRING" id="525904.Tter_1205"/>
<dbReference type="Proteomes" id="UP000000323">
    <property type="component" value="Chromosome 1"/>
</dbReference>
<reference evidence="13" key="1">
    <citation type="journal article" date="2010" name="Stand. Genomic Sci.">
        <title>Complete genome sequence of 'Thermobaculum terrenum' type strain (YNP1).</title>
        <authorList>
            <person name="Kiss H."/>
            <person name="Cleland D."/>
            <person name="Lapidus A."/>
            <person name="Lucas S."/>
            <person name="Glavina Del Rio T."/>
            <person name="Nolan M."/>
            <person name="Tice H."/>
            <person name="Han C."/>
            <person name="Goodwin L."/>
            <person name="Pitluck S."/>
            <person name="Liolios K."/>
            <person name="Ivanova N."/>
            <person name="Mavromatis K."/>
            <person name="Ovchinnikova G."/>
            <person name="Pati A."/>
            <person name="Chen A."/>
            <person name="Palaniappan K."/>
            <person name="Land M."/>
            <person name="Hauser L."/>
            <person name="Chang Y."/>
            <person name="Jeffries C."/>
            <person name="Lu M."/>
            <person name="Brettin T."/>
            <person name="Detter J."/>
            <person name="Goker M."/>
            <person name="Tindall B."/>
            <person name="Beck B."/>
            <person name="McDermott T."/>
            <person name="Woyke T."/>
            <person name="Bristow J."/>
            <person name="Eisen J."/>
            <person name="Markowitz V."/>
            <person name="Hugenholtz P."/>
            <person name="Kyrpides N."/>
            <person name="Klenk H."/>
            <person name="Cheng J."/>
        </authorList>
    </citation>
    <scope>NUCLEOTIDE SEQUENCE [LARGE SCALE GENOMIC DNA]</scope>
    <source>
        <strain evidence="13">ATCC BAA-798 / YNP1</strain>
    </source>
</reference>
<dbReference type="HOGENOM" id="CLU_030671_3_1_0"/>
<dbReference type="EC" id="3.5.1.9" evidence="4"/>
<keyword evidence="7" id="KW-0378">Hydrolase</keyword>
<dbReference type="GO" id="GO:0019441">
    <property type="term" value="P:L-tryptophan catabolic process to kynurenine"/>
    <property type="evidence" value="ECO:0007669"/>
    <property type="project" value="InterPro"/>
</dbReference>
<evidence type="ECO:0000256" key="2">
    <source>
        <dbReference type="ARBA" id="ARBA00002204"/>
    </source>
</evidence>
<evidence type="ECO:0000256" key="4">
    <source>
        <dbReference type="ARBA" id="ARBA00012930"/>
    </source>
</evidence>
<dbReference type="FunFam" id="3.50.30.50:FF:000001">
    <property type="entry name" value="Kynurenine formamidase"/>
    <property type="match status" value="1"/>
</dbReference>
<dbReference type="eggNOG" id="COG1878">
    <property type="taxonomic scope" value="Bacteria"/>
</dbReference>
<evidence type="ECO:0000256" key="5">
    <source>
        <dbReference type="ARBA" id="ARBA00014889"/>
    </source>
</evidence>
<gene>
    <name evidence="12" type="ordered locus">Tter_1205</name>
</gene>
<organism evidence="12 13">
    <name type="scientific">Thermobaculum terrenum (strain ATCC BAA-798 / CCMEE 7001 / YNP1)</name>
    <dbReference type="NCBI Taxonomy" id="525904"/>
    <lineage>
        <taxon>Bacteria</taxon>
        <taxon>Bacillati</taxon>
        <taxon>Chloroflexota</taxon>
        <taxon>Chloroflexia</taxon>
        <taxon>Candidatus Thermobaculales</taxon>
        <taxon>Candidatus Thermobaculaceae</taxon>
        <taxon>Thermobaculum</taxon>
    </lineage>
</organism>
<keyword evidence="9" id="KW-0823">Tryptophan catabolism</keyword>
<dbReference type="PANTHER" id="PTHR31118:SF32">
    <property type="entry name" value="KYNURENINE FORMAMIDASE"/>
    <property type="match status" value="1"/>
</dbReference>
<dbReference type="EMBL" id="CP001825">
    <property type="protein sequence ID" value="ACZ42113.1"/>
    <property type="molecule type" value="Genomic_DNA"/>
</dbReference>
<dbReference type="GO" id="GO:0004061">
    <property type="term" value="F:arylformamidase activity"/>
    <property type="evidence" value="ECO:0007669"/>
    <property type="project" value="UniProtKB-EC"/>
</dbReference>
<proteinExistence type="predicted"/>
<keyword evidence="13" id="KW-1185">Reference proteome</keyword>
<comment type="catalytic activity">
    <reaction evidence="10">
        <text>N-formyl-L-kynurenine + H2O = L-kynurenine + formate + H(+)</text>
        <dbReference type="Rhea" id="RHEA:13009"/>
        <dbReference type="ChEBI" id="CHEBI:15377"/>
        <dbReference type="ChEBI" id="CHEBI:15378"/>
        <dbReference type="ChEBI" id="CHEBI:15740"/>
        <dbReference type="ChEBI" id="CHEBI:57959"/>
        <dbReference type="ChEBI" id="CHEBI:58629"/>
        <dbReference type="EC" id="3.5.1.9"/>
    </reaction>
</comment>
<keyword evidence="8" id="KW-0862">Zinc</keyword>
<dbReference type="GO" id="GO:0046872">
    <property type="term" value="F:metal ion binding"/>
    <property type="evidence" value="ECO:0007669"/>
    <property type="project" value="UniProtKB-KW"/>
</dbReference>
<name>D1CBE8_THET1</name>
<dbReference type="AlphaFoldDB" id="D1CBE8"/>
<dbReference type="PANTHER" id="PTHR31118">
    <property type="entry name" value="CYCLASE-LIKE PROTEIN 2"/>
    <property type="match status" value="1"/>
</dbReference>
<sequence>MTIYDVTVPIQDGLPVWPGEEGPTIKRTSDIDSGDKANVSLIRMVTHTGTHVDAPLHFFARARSVDRIPLSVLCGPCLVIDKIGNGHISAGDIPELPSHITRVLFKTTNSTLWENPTHDFVNEYVCLEPEAAELLVRKGIQLVGMDYMSVEPPTNQENPIHRLLLGNGIVIIENLDLRNISPGEYNLVCLPLKLSGADGAPARVILISDK</sequence>
<evidence type="ECO:0000313" key="13">
    <source>
        <dbReference type="Proteomes" id="UP000000323"/>
    </source>
</evidence>
<dbReference type="Gene3D" id="3.50.30.50">
    <property type="entry name" value="Putative cyclase"/>
    <property type="match status" value="1"/>
</dbReference>
<evidence type="ECO:0000313" key="12">
    <source>
        <dbReference type="EMBL" id="ACZ42113.1"/>
    </source>
</evidence>
<evidence type="ECO:0000256" key="10">
    <source>
        <dbReference type="ARBA" id="ARBA00048496"/>
    </source>
</evidence>
<dbReference type="RefSeq" id="WP_012875148.1">
    <property type="nucleotide sequence ID" value="NC_013525.1"/>
</dbReference>
<comment type="pathway">
    <text evidence="11">Amino-acid degradation; L-tryptophan degradation via kynurenine pathway; L-kynurenine from L-tryptophan: step 2/2.</text>
</comment>
<evidence type="ECO:0000256" key="9">
    <source>
        <dbReference type="ARBA" id="ARBA00023079"/>
    </source>
</evidence>
<evidence type="ECO:0000256" key="7">
    <source>
        <dbReference type="ARBA" id="ARBA00022801"/>
    </source>
</evidence>
<keyword evidence="6" id="KW-0479">Metal-binding</keyword>
<evidence type="ECO:0000256" key="3">
    <source>
        <dbReference type="ARBA" id="ARBA00011738"/>
    </source>
</evidence>
<accession>D1CBE8</accession>
<dbReference type="KEGG" id="ttr:Tter_1205"/>
<dbReference type="SUPFAM" id="SSF102198">
    <property type="entry name" value="Putative cyclase"/>
    <property type="match status" value="1"/>
</dbReference>
<comment type="function">
    <text evidence="2">Catalyzes the hydrolysis of N-formyl-L-kynurenine to L-kynurenine, the second step in the kynurenine pathway of tryptophan degradation.</text>
</comment>
<comment type="cofactor">
    <cofactor evidence="1">
        <name>Zn(2+)</name>
        <dbReference type="ChEBI" id="CHEBI:29105"/>
    </cofactor>
</comment>
<evidence type="ECO:0000256" key="1">
    <source>
        <dbReference type="ARBA" id="ARBA00001947"/>
    </source>
</evidence>